<evidence type="ECO:0000313" key="3">
    <source>
        <dbReference type="Proteomes" id="UP000470246"/>
    </source>
</evidence>
<reference evidence="2 3" key="1">
    <citation type="submission" date="2020-02" db="EMBL/GenBank/DDBJ databases">
        <title>Geodermatophilus sabuli CPCC 205279 I12A-02694.</title>
        <authorList>
            <person name="Jiang Z."/>
        </authorList>
    </citation>
    <scope>NUCLEOTIDE SEQUENCE [LARGE SCALE GENOMIC DNA]</scope>
    <source>
        <strain evidence="2 3">I12A-02694</strain>
    </source>
</reference>
<dbReference type="PANTHER" id="PTHR43422:SF3">
    <property type="entry name" value="THIAMINE THIAZOLE SYNTHASE"/>
    <property type="match status" value="1"/>
</dbReference>
<dbReference type="InterPro" id="IPR036188">
    <property type="entry name" value="FAD/NAD-bd_sf"/>
</dbReference>
<protein>
    <recommendedName>
        <fullName evidence="4">2-polyprenyl-6-methoxyphenol hydroxylase</fullName>
    </recommendedName>
</protein>
<evidence type="ECO:0000313" key="2">
    <source>
        <dbReference type="EMBL" id="NEK56447.1"/>
    </source>
</evidence>
<name>A0A7K3VXU2_9ACTN</name>
<organism evidence="2 3">
    <name type="scientific">Geodermatophilus sabuli</name>
    <dbReference type="NCBI Taxonomy" id="1564158"/>
    <lineage>
        <taxon>Bacteria</taxon>
        <taxon>Bacillati</taxon>
        <taxon>Actinomycetota</taxon>
        <taxon>Actinomycetes</taxon>
        <taxon>Geodermatophilales</taxon>
        <taxon>Geodermatophilaceae</taxon>
        <taxon>Geodermatophilus</taxon>
    </lineage>
</organism>
<gene>
    <name evidence="2" type="ORF">GCU56_00975</name>
</gene>
<sequence length="459" mass="47889">MSEHTDSAIVVGASIGGLLAARVLSVTHARVTVVERDVLADGAVHRRGVPQSRHAHGLLARGREALEELFPGLTAELTALGVPAADLQSGFRWVNAGRLLCQAPSGLVGLGVSRALLESRVRARVRALLGVGIADGCAATGLAVSADGRRVTGLRVVRAGGAAEVLGADLVVDATGRGSRAPSWLESLGYPAPEVDEVPIGLAYASRAYRRDASGPDGAAIAGTPADPRGGVMIAQEDDRWIVSVGGILGDAAPLDHAGFTAFTATLPSPLIHEVVRDAEPLGDAVRFRFPASSRRRYERLGRFPEGFLVMGDAVASFDPVYGQGMSVAAVEALALRRCLDRGTEDLAHRFFRAAATVIDSPWRIAVGGDLRFPGVPGPRTRSVRAVNAYLERLHVAAEHDPAVGRAFLRVVSLLDPPQRLFAPGTALRVMRGTRSAALTGGSPVRHAAPALPGTGGAR</sequence>
<proteinExistence type="predicted"/>
<keyword evidence="3" id="KW-1185">Reference proteome</keyword>
<comment type="caution">
    <text evidence="2">The sequence shown here is derived from an EMBL/GenBank/DDBJ whole genome shotgun (WGS) entry which is preliminary data.</text>
</comment>
<evidence type="ECO:0000256" key="1">
    <source>
        <dbReference type="SAM" id="MobiDB-lite"/>
    </source>
</evidence>
<dbReference type="SUPFAM" id="SSF51905">
    <property type="entry name" value="FAD/NAD(P)-binding domain"/>
    <property type="match status" value="1"/>
</dbReference>
<dbReference type="EMBL" id="JAAGWF010000002">
    <property type="protein sequence ID" value="NEK56447.1"/>
    <property type="molecule type" value="Genomic_DNA"/>
</dbReference>
<dbReference type="PANTHER" id="PTHR43422">
    <property type="entry name" value="THIAMINE THIAZOLE SYNTHASE"/>
    <property type="match status" value="1"/>
</dbReference>
<dbReference type="Gene3D" id="3.50.50.60">
    <property type="entry name" value="FAD/NAD(P)-binding domain"/>
    <property type="match status" value="1"/>
</dbReference>
<dbReference type="RefSeq" id="WP_163479634.1">
    <property type="nucleotide sequence ID" value="NZ_JAAGWF010000002.1"/>
</dbReference>
<feature type="region of interest" description="Disordered" evidence="1">
    <location>
        <begin position="439"/>
        <end position="459"/>
    </location>
</feature>
<dbReference type="Proteomes" id="UP000470246">
    <property type="component" value="Unassembled WGS sequence"/>
</dbReference>
<accession>A0A7K3VXU2</accession>
<evidence type="ECO:0008006" key="4">
    <source>
        <dbReference type="Google" id="ProtNLM"/>
    </source>
</evidence>
<dbReference type="AlphaFoldDB" id="A0A7K3VXU2"/>